<dbReference type="AlphaFoldDB" id="A0A6C0AY96"/>
<dbReference type="EMBL" id="MN738813">
    <property type="protein sequence ID" value="QHS84794.1"/>
    <property type="molecule type" value="Genomic_DNA"/>
</dbReference>
<organism evidence="1">
    <name type="scientific">viral metagenome</name>
    <dbReference type="NCBI Taxonomy" id="1070528"/>
    <lineage>
        <taxon>unclassified sequences</taxon>
        <taxon>metagenomes</taxon>
        <taxon>organismal metagenomes</taxon>
    </lineage>
</organism>
<protein>
    <recommendedName>
        <fullName evidence="2">ATPase AAA-type core domain-containing protein</fullName>
    </recommendedName>
</protein>
<proteinExistence type="predicted"/>
<reference evidence="1" key="1">
    <citation type="journal article" date="2020" name="Nature">
        <title>Giant virus diversity and host interactions through global metagenomics.</title>
        <authorList>
            <person name="Schulz F."/>
            <person name="Roux S."/>
            <person name="Paez-Espino D."/>
            <person name="Jungbluth S."/>
            <person name="Walsh D.A."/>
            <person name="Denef V.J."/>
            <person name="McMahon K.D."/>
            <person name="Konstantinidis K.T."/>
            <person name="Eloe-Fadrosh E.A."/>
            <person name="Kyrpides N.C."/>
            <person name="Woyke T."/>
        </authorList>
    </citation>
    <scope>NUCLEOTIDE SEQUENCE</scope>
    <source>
        <strain evidence="1">GVMAG-S-ERX556022-25</strain>
    </source>
</reference>
<sequence length="328" mass="39031">MKFYETHFEEYIKSNSNMNLHSSKFNFNNINDLNNLIIYGPPGIGKYTQALSIIKNCSSTHLKYEKKMIISYNKNIYYFKISDIHYEIDMSLLGCNSKLIWHEIYNQIVDIISSKNEKNGIIICKYFHEINSELLEIFYSYMQTLYNSSINIKYILITEDLSFLPDNILNYCLHIKYSRPSRSSYNKCFKIKLTNENDISLITNIKDIKSENIFKDIKKNINKEDNNIIEFQKILCDKIIKNILNINELKFLNLRDLLYDICIYDINIANCIIYILKTLIIKNKLDNEKLTKIITDTYGFLKLYNNNYRPIYHLEKYILYITSVVHEL</sequence>
<dbReference type="SUPFAM" id="SSF52540">
    <property type="entry name" value="P-loop containing nucleoside triphosphate hydrolases"/>
    <property type="match status" value="1"/>
</dbReference>
<dbReference type="Gene3D" id="3.40.50.300">
    <property type="entry name" value="P-loop containing nucleotide triphosphate hydrolases"/>
    <property type="match status" value="1"/>
</dbReference>
<accession>A0A6C0AY96</accession>
<name>A0A6C0AY96_9ZZZZ</name>
<evidence type="ECO:0008006" key="2">
    <source>
        <dbReference type="Google" id="ProtNLM"/>
    </source>
</evidence>
<dbReference type="InterPro" id="IPR027417">
    <property type="entry name" value="P-loop_NTPase"/>
</dbReference>
<evidence type="ECO:0000313" key="1">
    <source>
        <dbReference type="EMBL" id="QHS84794.1"/>
    </source>
</evidence>